<evidence type="ECO:0000256" key="2">
    <source>
        <dbReference type="ARBA" id="ARBA00004123"/>
    </source>
</evidence>
<evidence type="ECO:0000256" key="18">
    <source>
        <dbReference type="ARBA" id="ARBA00044542"/>
    </source>
</evidence>
<evidence type="ECO:0000256" key="1">
    <source>
        <dbReference type="ARBA" id="ARBA00001947"/>
    </source>
</evidence>
<dbReference type="PROSITE" id="PS51192">
    <property type="entry name" value="HELICASE_ATP_BIND_1"/>
    <property type="match status" value="1"/>
</dbReference>
<dbReference type="GeneID" id="136824322"/>
<evidence type="ECO:0000256" key="11">
    <source>
        <dbReference type="ARBA" id="ARBA00022840"/>
    </source>
</evidence>
<dbReference type="Gene3D" id="1.10.150.80">
    <property type="entry name" value="HRDC domain"/>
    <property type="match status" value="1"/>
</dbReference>
<evidence type="ECO:0000256" key="8">
    <source>
        <dbReference type="ARBA" id="ARBA00022801"/>
    </source>
</evidence>
<feature type="compositionally biased region" description="Polar residues" evidence="21">
    <location>
        <begin position="383"/>
        <end position="414"/>
    </location>
</feature>
<keyword evidence="20" id="KW-0175">Coiled coil</keyword>
<feature type="compositionally biased region" description="Low complexity" evidence="21">
    <location>
        <begin position="563"/>
        <end position="572"/>
    </location>
</feature>
<dbReference type="InterPro" id="IPR004589">
    <property type="entry name" value="DNA_helicase_ATP-dep_RecQ"/>
</dbReference>
<evidence type="ECO:0000256" key="7">
    <source>
        <dbReference type="ARBA" id="ARBA00022763"/>
    </source>
</evidence>
<feature type="domain" description="Helicase ATP-binding" evidence="23">
    <location>
        <begin position="630"/>
        <end position="805"/>
    </location>
</feature>
<evidence type="ECO:0000256" key="17">
    <source>
        <dbReference type="ARBA" id="ARBA00034808"/>
    </source>
</evidence>
<comment type="similarity">
    <text evidence="3">Belongs to the helicase family. RecQ subfamily.</text>
</comment>
<dbReference type="Proteomes" id="UP000594262">
    <property type="component" value="Unplaced"/>
</dbReference>
<reference evidence="25" key="1">
    <citation type="submission" date="2021-01" db="UniProtKB">
        <authorList>
            <consortium name="EnsemblMetazoa"/>
        </authorList>
    </citation>
    <scope>IDENTIFICATION</scope>
</reference>
<feature type="region of interest" description="Disordered" evidence="21">
    <location>
        <begin position="237"/>
        <end position="414"/>
    </location>
</feature>
<feature type="compositionally biased region" description="Polar residues" evidence="21">
    <location>
        <begin position="1255"/>
        <end position="1271"/>
    </location>
</feature>
<dbReference type="GO" id="GO:0003677">
    <property type="term" value="F:DNA binding"/>
    <property type="evidence" value="ECO:0007669"/>
    <property type="project" value="UniProtKB-KW"/>
</dbReference>
<dbReference type="GO" id="GO:0016787">
    <property type="term" value="F:hydrolase activity"/>
    <property type="evidence" value="ECO:0007669"/>
    <property type="project" value="UniProtKB-KW"/>
</dbReference>
<feature type="compositionally biased region" description="Basic and acidic residues" evidence="21">
    <location>
        <begin position="120"/>
        <end position="136"/>
    </location>
</feature>
<dbReference type="Pfam" id="PF16124">
    <property type="entry name" value="RecQ_Zn_bind"/>
    <property type="match status" value="1"/>
</dbReference>
<evidence type="ECO:0000256" key="10">
    <source>
        <dbReference type="ARBA" id="ARBA00022833"/>
    </source>
</evidence>
<keyword evidence="15" id="KW-0539">Nucleus</keyword>
<dbReference type="InterPro" id="IPR044876">
    <property type="entry name" value="HRDC_dom_sf"/>
</dbReference>
<feature type="region of interest" description="Disordered" evidence="21">
    <location>
        <begin position="1"/>
        <end position="43"/>
    </location>
</feature>
<evidence type="ECO:0000256" key="3">
    <source>
        <dbReference type="ARBA" id="ARBA00005446"/>
    </source>
</evidence>
<keyword evidence="7" id="KW-0227">DNA damage</keyword>
<feature type="compositionally biased region" description="Polar residues" evidence="21">
    <location>
        <begin position="343"/>
        <end position="369"/>
    </location>
</feature>
<dbReference type="PANTHER" id="PTHR13710:SF153">
    <property type="entry name" value="RECQ-LIKE DNA HELICASE BLM"/>
    <property type="match status" value="1"/>
</dbReference>
<feature type="region of interest" description="Disordered" evidence="21">
    <location>
        <begin position="1234"/>
        <end position="1354"/>
    </location>
</feature>
<dbReference type="InterPro" id="IPR036388">
    <property type="entry name" value="WH-like_DNA-bd_sf"/>
</dbReference>
<evidence type="ECO:0000256" key="21">
    <source>
        <dbReference type="SAM" id="MobiDB-lite"/>
    </source>
</evidence>
<dbReference type="InterPro" id="IPR011545">
    <property type="entry name" value="DEAD/DEAH_box_helicase_dom"/>
</dbReference>
<keyword evidence="8" id="KW-0378">Hydrolase</keyword>
<evidence type="ECO:0000256" key="13">
    <source>
        <dbReference type="ARBA" id="ARBA00023204"/>
    </source>
</evidence>
<dbReference type="FunFam" id="3.40.50.300:FF:000340">
    <property type="entry name" value="Bloom syndrome, RecQ helicase"/>
    <property type="match status" value="1"/>
</dbReference>
<keyword evidence="11" id="KW-0067">ATP-binding</keyword>
<dbReference type="Pfam" id="PF00270">
    <property type="entry name" value="DEAD"/>
    <property type="match status" value="1"/>
</dbReference>
<feature type="compositionally biased region" description="Low complexity" evidence="21">
    <location>
        <begin position="462"/>
        <end position="478"/>
    </location>
</feature>
<dbReference type="InterPro" id="IPR027417">
    <property type="entry name" value="P-loop_NTPase"/>
</dbReference>
<dbReference type="GO" id="GO:0005694">
    <property type="term" value="C:chromosome"/>
    <property type="evidence" value="ECO:0007669"/>
    <property type="project" value="TreeGrafter"/>
</dbReference>
<dbReference type="GO" id="GO:0005737">
    <property type="term" value="C:cytoplasm"/>
    <property type="evidence" value="ECO:0007669"/>
    <property type="project" value="TreeGrafter"/>
</dbReference>
<feature type="compositionally biased region" description="Acidic residues" evidence="21">
    <location>
        <begin position="327"/>
        <end position="337"/>
    </location>
</feature>
<dbReference type="SMART" id="SM00487">
    <property type="entry name" value="DEXDc"/>
    <property type="match status" value="1"/>
</dbReference>
<dbReference type="InterPro" id="IPR010997">
    <property type="entry name" value="HRDC-like_sf"/>
</dbReference>
<evidence type="ECO:0000256" key="6">
    <source>
        <dbReference type="ARBA" id="ARBA00022741"/>
    </source>
</evidence>
<accession>A0A7M5XHK8</accession>
<evidence type="ECO:0000256" key="12">
    <source>
        <dbReference type="ARBA" id="ARBA00023125"/>
    </source>
</evidence>
<keyword evidence="6" id="KW-0547">Nucleotide-binding</keyword>
<feature type="compositionally biased region" description="Low complexity" evidence="21">
    <location>
        <begin position="16"/>
        <end position="27"/>
    </location>
</feature>
<dbReference type="CDD" id="cd18794">
    <property type="entry name" value="SF2_C_RecQ"/>
    <property type="match status" value="1"/>
</dbReference>
<feature type="compositionally biased region" description="Polar residues" evidence="21">
    <location>
        <begin position="584"/>
        <end position="594"/>
    </location>
</feature>
<dbReference type="InterPro" id="IPR014001">
    <property type="entry name" value="Helicase_ATP-bd"/>
</dbReference>
<evidence type="ECO:0000256" key="14">
    <source>
        <dbReference type="ARBA" id="ARBA00023235"/>
    </source>
</evidence>
<keyword evidence="14" id="KW-0413">Isomerase</keyword>
<dbReference type="GO" id="GO:0046872">
    <property type="term" value="F:metal ion binding"/>
    <property type="evidence" value="ECO:0007669"/>
    <property type="project" value="UniProtKB-KW"/>
</dbReference>
<dbReference type="InterPro" id="IPR002121">
    <property type="entry name" value="HRDC_dom"/>
</dbReference>
<evidence type="ECO:0000256" key="15">
    <source>
        <dbReference type="ARBA" id="ARBA00023242"/>
    </source>
</evidence>
<dbReference type="InterPro" id="IPR032284">
    <property type="entry name" value="RecQ_Zn-bd"/>
</dbReference>
<organism evidence="25 26">
    <name type="scientific">Clytia hemisphaerica</name>
    <dbReference type="NCBI Taxonomy" id="252671"/>
    <lineage>
        <taxon>Eukaryota</taxon>
        <taxon>Metazoa</taxon>
        <taxon>Cnidaria</taxon>
        <taxon>Hydrozoa</taxon>
        <taxon>Hydroidolina</taxon>
        <taxon>Leptothecata</taxon>
        <taxon>Obeliida</taxon>
        <taxon>Clytiidae</taxon>
        <taxon>Clytia</taxon>
    </lineage>
</organism>
<protein>
    <recommendedName>
        <fullName evidence="19">RecQ-like DNA helicase BLM</fullName>
        <ecNumber evidence="17">5.6.2.4</ecNumber>
    </recommendedName>
    <alternativeName>
        <fullName evidence="18">DNA 3'-5' helicase BLM</fullName>
    </alternativeName>
</protein>
<evidence type="ECO:0000259" key="24">
    <source>
        <dbReference type="PROSITE" id="PS51194"/>
    </source>
</evidence>
<feature type="compositionally biased region" description="Low complexity" evidence="21">
    <location>
        <begin position="370"/>
        <end position="379"/>
    </location>
</feature>
<dbReference type="GO" id="GO:0005634">
    <property type="term" value="C:nucleus"/>
    <property type="evidence" value="ECO:0007669"/>
    <property type="project" value="UniProtKB-SubCell"/>
</dbReference>
<keyword evidence="12" id="KW-0238">DNA-binding</keyword>
<comment type="catalytic activity">
    <reaction evidence="16">
        <text>Couples ATP hydrolysis with the unwinding of duplex DNA by translocating in the 3'-5' direction.</text>
        <dbReference type="EC" id="5.6.2.4"/>
    </reaction>
</comment>
<comment type="subcellular location">
    <subcellularLocation>
        <location evidence="2">Nucleus</location>
    </subcellularLocation>
</comment>
<dbReference type="GO" id="GO:0043138">
    <property type="term" value="F:3'-5' DNA helicase activity"/>
    <property type="evidence" value="ECO:0007669"/>
    <property type="project" value="UniProtKB-EC"/>
</dbReference>
<feature type="compositionally biased region" description="Gly residues" evidence="21">
    <location>
        <begin position="1309"/>
        <end position="1329"/>
    </location>
</feature>
<feature type="compositionally biased region" description="Polar residues" evidence="21">
    <location>
        <begin position="552"/>
        <end position="562"/>
    </location>
</feature>
<dbReference type="EC" id="5.6.2.4" evidence="17"/>
<comment type="cofactor">
    <cofactor evidence="1">
        <name>Zn(2+)</name>
        <dbReference type="ChEBI" id="CHEBI:29105"/>
    </cofactor>
</comment>
<evidence type="ECO:0000256" key="20">
    <source>
        <dbReference type="SAM" id="Coils"/>
    </source>
</evidence>
<keyword evidence="9" id="KW-0347">Helicase</keyword>
<feature type="region of interest" description="Disordered" evidence="21">
    <location>
        <begin position="432"/>
        <end position="501"/>
    </location>
</feature>
<dbReference type="RefSeq" id="XP_066936582.1">
    <property type="nucleotide sequence ID" value="XM_067080481.1"/>
</dbReference>
<dbReference type="GO" id="GO:0005524">
    <property type="term" value="F:ATP binding"/>
    <property type="evidence" value="ECO:0007669"/>
    <property type="project" value="UniProtKB-KW"/>
</dbReference>
<feature type="region of interest" description="Disordered" evidence="21">
    <location>
        <begin position="524"/>
        <end position="605"/>
    </location>
</feature>
<feature type="compositionally biased region" description="Polar residues" evidence="21">
    <location>
        <begin position="254"/>
        <end position="266"/>
    </location>
</feature>
<dbReference type="SMART" id="SM00490">
    <property type="entry name" value="HELICc"/>
    <property type="match status" value="1"/>
</dbReference>
<dbReference type="PANTHER" id="PTHR13710">
    <property type="entry name" value="DNA HELICASE RECQ FAMILY MEMBER"/>
    <property type="match status" value="1"/>
</dbReference>
<evidence type="ECO:0000256" key="5">
    <source>
        <dbReference type="ARBA" id="ARBA00022723"/>
    </source>
</evidence>
<feature type="compositionally biased region" description="Low complexity" evidence="21">
    <location>
        <begin position="163"/>
        <end position="185"/>
    </location>
</feature>
<evidence type="ECO:0000256" key="4">
    <source>
        <dbReference type="ARBA" id="ARBA00022705"/>
    </source>
</evidence>
<dbReference type="Pfam" id="PF00570">
    <property type="entry name" value="HRDC"/>
    <property type="match status" value="1"/>
</dbReference>
<dbReference type="Pfam" id="PF00271">
    <property type="entry name" value="Helicase_C"/>
    <property type="match status" value="1"/>
</dbReference>
<feature type="compositionally biased region" description="Low complexity" evidence="21">
    <location>
        <begin position="528"/>
        <end position="551"/>
    </location>
</feature>
<evidence type="ECO:0000256" key="19">
    <source>
        <dbReference type="ARBA" id="ARBA00073450"/>
    </source>
</evidence>
<dbReference type="FunFam" id="3.40.50.300:FF:000537">
    <property type="entry name" value="Bloom syndrome RecQ-like helicase"/>
    <property type="match status" value="1"/>
</dbReference>
<dbReference type="SUPFAM" id="SSF47819">
    <property type="entry name" value="HRDC-like"/>
    <property type="match status" value="1"/>
</dbReference>
<feature type="domain" description="HRDC" evidence="22">
    <location>
        <begin position="1159"/>
        <end position="1240"/>
    </location>
</feature>
<evidence type="ECO:0000259" key="22">
    <source>
        <dbReference type="PROSITE" id="PS50967"/>
    </source>
</evidence>
<dbReference type="EnsemblMetazoa" id="CLYHEMT023676.1">
    <property type="protein sequence ID" value="CLYHEMP023676.1"/>
    <property type="gene ID" value="CLYHEMG023676"/>
</dbReference>
<dbReference type="SMART" id="SM00956">
    <property type="entry name" value="RQC"/>
    <property type="match status" value="1"/>
</dbReference>
<dbReference type="Gene3D" id="1.10.10.10">
    <property type="entry name" value="Winged helix-like DNA-binding domain superfamily/Winged helix DNA-binding domain"/>
    <property type="match status" value="1"/>
</dbReference>
<evidence type="ECO:0000313" key="26">
    <source>
        <dbReference type="Proteomes" id="UP000594262"/>
    </source>
</evidence>
<keyword evidence="26" id="KW-1185">Reference proteome</keyword>
<dbReference type="InterPro" id="IPR018982">
    <property type="entry name" value="RQC_domain"/>
</dbReference>
<feature type="coiled-coil region" evidence="20">
    <location>
        <begin position="199"/>
        <end position="233"/>
    </location>
</feature>
<feature type="compositionally biased region" description="Polar residues" evidence="21">
    <location>
        <begin position="480"/>
        <end position="497"/>
    </location>
</feature>
<feature type="compositionally biased region" description="Basic residues" evidence="21">
    <location>
        <begin position="1285"/>
        <end position="1305"/>
    </location>
</feature>
<keyword evidence="5" id="KW-0479">Metal-binding</keyword>
<feature type="domain" description="Helicase C-terminal" evidence="24">
    <location>
        <begin position="827"/>
        <end position="976"/>
    </location>
</feature>
<keyword evidence="4" id="KW-0235">DNA replication</keyword>
<dbReference type="OrthoDB" id="10261556at2759"/>
<feature type="compositionally biased region" description="Polar residues" evidence="21">
    <location>
        <begin position="279"/>
        <end position="312"/>
    </location>
</feature>
<evidence type="ECO:0000256" key="16">
    <source>
        <dbReference type="ARBA" id="ARBA00034617"/>
    </source>
</evidence>
<evidence type="ECO:0000313" key="25">
    <source>
        <dbReference type="EnsemblMetazoa" id="CLYHEMP023676.1"/>
    </source>
</evidence>
<proteinExistence type="inferred from homology"/>
<dbReference type="PROSITE" id="PS51194">
    <property type="entry name" value="HELICASE_CTER"/>
    <property type="match status" value="1"/>
</dbReference>
<name>A0A7M5XHK8_9CNID</name>
<dbReference type="GO" id="GO:0009378">
    <property type="term" value="F:four-way junction helicase activity"/>
    <property type="evidence" value="ECO:0007669"/>
    <property type="project" value="TreeGrafter"/>
</dbReference>
<evidence type="ECO:0000259" key="23">
    <source>
        <dbReference type="PROSITE" id="PS51192"/>
    </source>
</evidence>
<dbReference type="GO" id="GO:0000724">
    <property type="term" value="P:double-strand break repair via homologous recombination"/>
    <property type="evidence" value="ECO:0007669"/>
    <property type="project" value="TreeGrafter"/>
</dbReference>
<keyword evidence="10" id="KW-0862">Zinc</keyword>
<dbReference type="SUPFAM" id="SSF52540">
    <property type="entry name" value="P-loop containing nucleoside triphosphate hydrolases"/>
    <property type="match status" value="2"/>
</dbReference>
<dbReference type="Gene3D" id="3.40.50.300">
    <property type="entry name" value="P-loop containing nucleotide triphosphate hydrolases"/>
    <property type="match status" value="2"/>
</dbReference>
<sequence length="1354" mass="151663">MSVSKKGFTFRRLVNSSSTSTSKAASKVSLVDSEEDESDETNGSFITTTKKKFISNSNKPKERDVRIVTSPMRDQAIGNDEIEEFPSFNLDDTSFNINDEELEMFGNNRYTDGIVPTTQDTDKGEEEAAKEIEKENNFPGSPPLFTNDDLDLGMIQDGDDDIPCSPSMISPNSSSRQRNDSQSSDICNGNDTFLSTKSIEDLENMLSSVVNKVEEMRRAMDELLDDKNRIEHALHDKRKLNGYSKNNRFLPPDSTIQPTRTSSNHLKSTSKEKKSMSTLNGSSNKAGKSISTSKHQTSLSSWMNKEPTSSLTNKNNKNKRNYTQFNTEEEHDDDDDVIILGSGNEQSSLPKNKSFTFRRNSINDNTTPNSAFTSFSSSFDTGPKNTPTLNTLPRNRSPGLNSVSARKTSALNSTTKRFSTITNIELRNSLDKYRSNSPSFDNAGLRNDFDSGPRSNSPCFITSNNSSTRNSNSPSLRSMGRNQSPSFDTGPTNTPTSYDDFFVNDDFDEEDDWMKDFSEESLKKTPITNSTQRSNTFNTSTNTINASSSTNKRTPSATSNSRLLHLSTSSKTNSKHSSNKSNDTLDTSFTSATHPPTCRYPNHPMKQPVHQTLKSSFGLRQFRQNQLDAILTALDKKDCFILMPTGGGKSLCYQLTALVTDGITIVVSPLRSLISDQVQKLKSLKIGAAHLSSDLTAKEEQKVYFDLNLKKPTIKLLYVTPEKLSASTRLVQTLLSLHKRNMLDRFVIDEAHCISQWGHDFRPDYKKLSQLRTKYSGVPLMALTATATPRVQTDILNQLKMKSPEIFKQSFNRSNLQYFVLPKNRKTLSDMVLKVKSEFNNKSGIVYCLSRRDCDSVAKYLSECGLSAASYHAGLSDKQRFTVHESWLKNRFKIVCATIAFGMGIDKPDVRFVFHYTLPKSVEGYFQESGRAGRDGRKSTCILFYQYSDMHKIRRMIDYDKQTTKESRKVHIDNLFRVVQYCENKIDCRRAQQLHYFGETKFNPASCKEDQDTICDNCSDNEKTQVVDVTQDARMIVQAVRDIRGPLTLCQFVDIFKGSQNVKTKPYENSQLYKKGEKYNRNDAERLFRHLVLQHVLAEELVIGMHENVISYLKSGPRANEILVSGKKVQLSLQSKKPVLNTTTTNTKQKQQQISPELLQLREECLAELTELRTQMANTNDLHNPETIIGINVLHGFSDSMPATIEEMMSTVGVTANWFEMWGEDFLQVTSRYSKQAEDLQPPPLPPTAASSSSDFQLQSPYFNHDTQGYNSGAYEPMAGASRGRGGKKGRGGKRKYSKYRKTSKKSNTGGGSDSYGTSSAGGGGGGSGPSQWKTTAGKLGLMAPPKPKRPRFL</sequence>
<feature type="region of interest" description="Disordered" evidence="21">
    <location>
        <begin position="110"/>
        <end position="188"/>
    </location>
</feature>
<dbReference type="NCBIfam" id="TIGR00614">
    <property type="entry name" value="recQ_fam"/>
    <property type="match status" value="1"/>
</dbReference>
<dbReference type="Pfam" id="PF09382">
    <property type="entry name" value="RQC"/>
    <property type="match status" value="1"/>
</dbReference>
<keyword evidence="13" id="KW-0234">DNA repair</keyword>
<dbReference type="PROSITE" id="PS50967">
    <property type="entry name" value="HRDC"/>
    <property type="match status" value="1"/>
</dbReference>
<dbReference type="InterPro" id="IPR001650">
    <property type="entry name" value="Helicase_C-like"/>
</dbReference>
<evidence type="ECO:0000256" key="9">
    <source>
        <dbReference type="ARBA" id="ARBA00022806"/>
    </source>
</evidence>
<dbReference type="GO" id="GO:0006260">
    <property type="term" value="P:DNA replication"/>
    <property type="evidence" value="ECO:0007669"/>
    <property type="project" value="UniProtKB-KW"/>
</dbReference>